<gene>
    <name evidence="2" type="ORF">Fadolivirus_1_990</name>
</gene>
<evidence type="ECO:0000313" key="2">
    <source>
        <dbReference type="EMBL" id="QKF94448.1"/>
    </source>
</evidence>
<organism evidence="2 3">
    <name type="scientific">Fadolivirus FV1/VV64</name>
    <dbReference type="NCBI Taxonomy" id="3070911"/>
    <lineage>
        <taxon>Viruses</taxon>
        <taxon>Varidnaviria</taxon>
        <taxon>Bamfordvirae</taxon>
        <taxon>Nucleocytoviricota</taxon>
        <taxon>Megaviricetes</taxon>
        <taxon>Imitervirales</taxon>
        <taxon>Mimiviridae</taxon>
        <taxon>Klosneuvirinae</taxon>
        <taxon>Fadolivirus</taxon>
        <taxon>Fadolivirus algeromassiliense</taxon>
    </lineage>
</organism>
<name>A0A7D3UQE9_9VIRU</name>
<keyword evidence="1" id="KW-0472">Membrane</keyword>
<accession>A0A7D3UQE9</accession>
<protein>
    <submittedName>
        <fullName evidence="2">Uncharacterized protein</fullName>
    </submittedName>
</protein>
<dbReference type="Proteomes" id="UP001162001">
    <property type="component" value="Segment"/>
</dbReference>
<keyword evidence="1" id="KW-1133">Transmembrane helix</keyword>
<evidence type="ECO:0000313" key="3">
    <source>
        <dbReference type="Proteomes" id="UP001162001"/>
    </source>
</evidence>
<evidence type="ECO:0000256" key="1">
    <source>
        <dbReference type="SAM" id="Phobius"/>
    </source>
</evidence>
<reference evidence="2 3" key="1">
    <citation type="submission" date="2020-04" db="EMBL/GenBank/DDBJ databases">
        <title>Advantages and limits of metagenomic assembly and binning of a giant virus.</title>
        <authorList>
            <person name="Schulz F."/>
            <person name="Andreani J."/>
            <person name="Francis R."/>
            <person name="Boudjemaa H."/>
            <person name="Bou Khalil J.Y."/>
            <person name="Lee J."/>
            <person name="La Scola B."/>
            <person name="Woyke T."/>
        </authorList>
    </citation>
    <scope>NUCLEOTIDE SEQUENCE [LARGE SCALE GENOMIC DNA]</scope>
    <source>
        <strain evidence="2 3">FV1/VV64</strain>
    </source>
</reference>
<dbReference type="EMBL" id="MT418680">
    <property type="protein sequence ID" value="QKF94448.1"/>
    <property type="molecule type" value="Genomic_DNA"/>
</dbReference>
<keyword evidence="3" id="KW-1185">Reference proteome</keyword>
<sequence length="115" mass="13073">MIEEPLTEEVVNQSISYWPLIIGSMCGFCSFCIGLVTLEGVVVRKNSEGEKKIRLDNVWQYIKLPFDPKSYETAWGLIPGIGLESRLKLLNLNWVAMTGVGALCSLGYYYLKYWN</sequence>
<keyword evidence="1" id="KW-0812">Transmembrane</keyword>
<feature type="transmembrane region" description="Helical" evidence="1">
    <location>
        <begin position="92"/>
        <end position="111"/>
    </location>
</feature>
<proteinExistence type="predicted"/>
<feature type="transmembrane region" description="Helical" evidence="1">
    <location>
        <begin position="20"/>
        <end position="43"/>
    </location>
</feature>